<evidence type="ECO:0000313" key="3">
    <source>
        <dbReference type="Proteomes" id="UP000001294"/>
    </source>
</evidence>
<evidence type="ECO:0008006" key="4">
    <source>
        <dbReference type="Google" id="ProtNLM"/>
    </source>
</evidence>
<organism evidence="2 3">
    <name type="scientific">Talaromyces marneffei (strain ATCC 18224 / CBS 334.59 / QM 7333)</name>
    <name type="common">Penicillium marneffei</name>
    <dbReference type="NCBI Taxonomy" id="441960"/>
    <lineage>
        <taxon>Eukaryota</taxon>
        <taxon>Fungi</taxon>
        <taxon>Dikarya</taxon>
        <taxon>Ascomycota</taxon>
        <taxon>Pezizomycotina</taxon>
        <taxon>Eurotiomycetes</taxon>
        <taxon>Eurotiomycetidae</taxon>
        <taxon>Eurotiales</taxon>
        <taxon>Trichocomaceae</taxon>
        <taxon>Talaromyces</taxon>
        <taxon>Talaromyces sect. Talaromyces</taxon>
    </lineage>
</organism>
<sequence>MSQIRLLCIGLFTGSVMSASNSSLFSPCSYAPENILIRDVVVIGGGASGTYGAIALKDMGRSVAVVEKKPHFGGHVNTYNDPETGLALDFGVQGYDGDSITQAFFSRFNILLIPLSKGNGEVTADFDTGEIVMTTMSADSLAAYGEQTNLYYPDPALGLHLPQPVPEDLLLPFRDFIVKYSLQDAAYTIWRFTSPGKDILDQLTLYVMLGCNAASTPLLGGQGSDVTTRNNSELFGKAEEEFGSSALLNSHVIAAKRSNDSISLVVQTPTTRKLILASQVLFSAPIVLDNLNTFDLDTIEYSVFSQIYYSSWYTALVADTGLRPGYVYENAAIDTLYNIPLEPYTFRIGATRVNNIFYAYYGSMEQLSENEVKDRISKTIQILSGSSTIPRFLDFVGHTPFKQQVPAKAVADGFYDQLNALQGHRGMHYTGNALDASGSSSLFKFTQYLLPRINQAIDAHPIDLDLGTCYRNLSARWH</sequence>
<dbReference type="InterPro" id="IPR036188">
    <property type="entry name" value="FAD/NAD-bd_sf"/>
</dbReference>
<feature type="signal peptide" evidence="1">
    <location>
        <begin position="1"/>
        <end position="18"/>
    </location>
</feature>
<evidence type="ECO:0000256" key="1">
    <source>
        <dbReference type="SAM" id="SignalP"/>
    </source>
</evidence>
<keyword evidence="1" id="KW-0732">Signal</keyword>
<dbReference type="Gene3D" id="3.50.50.60">
    <property type="entry name" value="FAD/NAD(P)-binding domain"/>
    <property type="match status" value="1"/>
</dbReference>
<dbReference type="VEuPathDB" id="FungiDB:PMAA_063550"/>
<dbReference type="Proteomes" id="UP000001294">
    <property type="component" value="Unassembled WGS sequence"/>
</dbReference>
<name>B6QAB1_TALMQ</name>
<keyword evidence="3" id="KW-1185">Reference proteome</keyword>
<feature type="chain" id="PRO_5002845390" description="Amine oxidase domain-containing protein" evidence="1">
    <location>
        <begin position="19"/>
        <end position="478"/>
    </location>
</feature>
<dbReference type="PhylomeDB" id="B6QAB1"/>
<evidence type="ECO:0000313" key="2">
    <source>
        <dbReference type="EMBL" id="EEA25238.1"/>
    </source>
</evidence>
<dbReference type="AlphaFoldDB" id="B6QAB1"/>
<accession>B6QAB1</accession>
<protein>
    <recommendedName>
        <fullName evidence="4">Amine oxidase domain-containing protein</fullName>
    </recommendedName>
</protein>
<dbReference type="HOGENOM" id="CLU_028280_0_0_1"/>
<gene>
    <name evidence="2" type="ORF">PMAA_063550</name>
</gene>
<dbReference type="OrthoDB" id="68575at2759"/>
<dbReference type="Pfam" id="PF13450">
    <property type="entry name" value="NAD_binding_8"/>
    <property type="match status" value="1"/>
</dbReference>
<reference evidence="3" key="1">
    <citation type="journal article" date="2015" name="Genome Announc.">
        <title>Genome sequence of the AIDS-associated pathogen Penicillium marneffei (ATCC18224) and its near taxonomic relative Talaromyces stipitatus (ATCC10500).</title>
        <authorList>
            <person name="Nierman W.C."/>
            <person name="Fedorova-Abrams N.D."/>
            <person name="Andrianopoulos A."/>
        </authorList>
    </citation>
    <scope>NUCLEOTIDE SEQUENCE [LARGE SCALE GENOMIC DNA]</scope>
    <source>
        <strain evidence="3">ATCC 18224 / CBS 334.59 / QM 7333</strain>
    </source>
</reference>
<dbReference type="SUPFAM" id="SSF51905">
    <property type="entry name" value="FAD/NAD(P)-binding domain"/>
    <property type="match status" value="1"/>
</dbReference>
<dbReference type="EMBL" id="DS995900">
    <property type="protein sequence ID" value="EEA25238.1"/>
    <property type="molecule type" value="Genomic_DNA"/>
</dbReference>
<dbReference type="Gene3D" id="1.10.405.20">
    <property type="match status" value="1"/>
</dbReference>
<dbReference type="Gene3D" id="3.30.70.1990">
    <property type="match status" value="1"/>
</dbReference>
<proteinExistence type="predicted"/>